<dbReference type="HOGENOM" id="CLU_3164496_0_0_9"/>
<accession>E6U1K6</accession>
<protein>
    <submittedName>
        <fullName evidence="1">Uncharacterized protein</fullName>
    </submittedName>
</protein>
<name>E6U1K6_EVAC2</name>
<dbReference type="Proteomes" id="UP000001401">
    <property type="component" value="Chromosome"/>
</dbReference>
<evidence type="ECO:0000313" key="2">
    <source>
        <dbReference type="Proteomes" id="UP000001401"/>
    </source>
</evidence>
<reference evidence="1 2" key="1">
    <citation type="submission" date="2010-12" db="EMBL/GenBank/DDBJ databases">
        <title>Complete sequence of Bacillus cellulosilyticus DSM 2522.</title>
        <authorList>
            <consortium name="US DOE Joint Genome Institute"/>
            <person name="Lucas S."/>
            <person name="Copeland A."/>
            <person name="Lapidus A."/>
            <person name="Cheng J.-F."/>
            <person name="Bruce D."/>
            <person name="Goodwin L."/>
            <person name="Pitluck S."/>
            <person name="Chertkov O."/>
            <person name="Detter J.C."/>
            <person name="Han C."/>
            <person name="Tapia R."/>
            <person name="Land M."/>
            <person name="Hauser L."/>
            <person name="Jeffries C."/>
            <person name="Kyrpides N."/>
            <person name="Ivanova N."/>
            <person name="Mikhailova N."/>
            <person name="Brumm P."/>
            <person name="Mead D."/>
            <person name="Woyke T."/>
        </authorList>
    </citation>
    <scope>NUCLEOTIDE SEQUENCE [LARGE SCALE GENOMIC DNA]</scope>
    <source>
        <strain evidence="2">ATCC 21833 / DSM 2522 / FERM P-1141 / JCM 9156 / N-4</strain>
    </source>
</reference>
<keyword evidence="2" id="KW-1185">Reference proteome</keyword>
<dbReference type="KEGG" id="bco:Bcell_2108"/>
<organism evidence="1 2">
    <name type="scientific">Evansella cellulosilytica (strain ATCC 21833 / DSM 2522 / FERM P-1141 / JCM 9156 / N-4)</name>
    <name type="common">Bacillus cellulosilyticus</name>
    <dbReference type="NCBI Taxonomy" id="649639"/>
    <lineage>
        <taxon>Bacteria</taxon>
        <taxon>Bacillati</taxon>
        <taxon>Bacillota</taxon>
        <taxon>Bacilli</taxon>
        <taxon>Bacillales</taxon>
        <taxon>Bacillaceae</taxon>
        <taxon>Evansella</taxon>
    </lineage>
</organism>
<proteinExistence type="predicted"/>
<dbReference type="STRING" id="649639.Bcell_2108"/>
<dbReference type="AlphaFoldDB" id="E6U1K6"/>
<dbReference type="EMBL" id="CP002394">
    <property type="protein sequence ID" value="ADU30369.1"/>
    <property type="molecule type" value="Genomic_DNA"/>
</dbReference>
<dbReference type="RefSeq" id="WP_013488705.1">
    <property type="nucleotide sequence ID" value="NC_014829.1"/>
</dbReference>
<evidence type="ECO:0000313" key="1">
    <source>
        <dbReference type="EMBL" id="ADU30369.1"/>
    </source>
</evidence>
<gene>
    <name evidence="1" type="ordered locus">Bcell_2108</name>
</gene>
<sequence>MIIVESIKNQVDIDLNINNIEIEKVHIETLSYFLTPFFILEEHREVE</sequence>